<dbReference type="PRINTS" id="PR00839">
    <property type="entry name" value="V8PROTEASE"/>
</dbReference>
<keyword evidence="4" id="KW-0732">Signal</keyword>
<reference evidence="11 12" key="1">
    <citation type="submission" date="2018-07" db="EMBL/GenBank/DDBJ databases">
        <title>Genomic Encyclopedia of Type Strains, Phase III (KMG-III): the genomes of soil and plant-associated and newly described type strains.</title>
        <authorList>
            <person name="Whitman W."/>
        </authorList>
    </citation>
    <scope>NUCLEOTIDE SEQUENCE [LARGE SCALE GENOMIC DNA]</scope>
    <source>
        <strain evidence="11 12">CECT 8525</strain>
    </source>
</reference>
<feature type="region of interest" description="Disordered" evidence="9">
    <location>
        <begin position="201"/>
        <end position="224"/>
    </location>
</feature>
<feature type="compositionally biased region" description="Polar residues" evidence="9">
    <location>
        <begin position="208"/>
        <end position="224"/>
    </location>
</feature>
<dbReference type="RefSeq" id="WP_114348269.1">
    <property type="nucleotide sequence ID" value="NZ_QPJL01000003.1"/>
</dbReference>
<dbReference type="Gene3D" id="3.40.50.200">
    <property type="entry name" value="Peptidase S8/S53 domain"/>
    <property type="match status" value="1"/>
</dbReference>
<evidence type="ECO:0000256" key="1">
    <source>
        <dbReference type="ARBA" id="ARBA00008764"/>
    </source>
</evidence>
<dbReference type="EMBL" id="QPJL01000003">
    <property type="protein sequence ID" value="RCW87203.1"/>
    <property type="molecule type" value="Genomic_DNA"/>
</dbReference>
<dbReference type="GO" id="GO:0006508">
    <property type="term" value="P:proteolysis"/>
    <property type="evidence" value="ECO:0007669"/>
    <property type="project" value="UniProtKB-KW"/>
</dbReference>
<organism evidence="11 12">
    <name type="scientific">Paracoccus lutimaris</name>
    <dbReference type="NCBI Taxonomy" id="1490030"/>
    <lineage>
        <taxon>Bacteria</taxon>
        <taxon>Pseudomonadati</taxon>
        <taxon>Pseudomonadota</taxon>
        <taxon>Alphaproteobacteria</taxon>
        <taxon>Rhodobacterales</taxon>
        <taxon>Paracoccaceae</taxon>
        <taxon>Paracoccus</taxon>
    </lineage>
</organism>
<evidence type="ECO:0000256" key="2">
    <source>
        <dbReference type="ARBA" id="ARBA00011073"/>
    </source>
</evidence>
<sequence>MTEFRGLALLREIMRDAAPDDRPIFTPERMRFVLELLPSDDPAEAQARTREKLKALTGSTAFRLEPLFPGGDPAFLVFSPEGIDRTLPEDAMFAIAEALRDQLGLLSCEPDIGVAASSDPSDSPPRGTEGVIGDIFCWAQGNAPPDKEWALRRTLVHQAWARNPAKGRNIVIAQPDTGIVKHVELQDTRIDLSRTLNLIEGGTDPTDPLSSRMSNPGHGTSTASVVASGEGSAIKGSAPRATLVPIRCINDVVVMDASPVARAVDHAIGVGAHVVTMSLGGLSSRALRAAIRRAVARDIIVMAAAGNCVGITVWPAAFPECIAVAGTNNADQPWRGTSRGPSIDFSAPAEFVWRADTRDPAHQLTGISGGQGTSFAVALSAGIAALWLGHHGRAAAIAEARRRGTTLQDLFRAAARQTARRPAGFPGDMGAGIINADALLALSLRDIRMGGLESAIAATDLSGGLEGAMTEVLGPGRFDEGFDWARHGAEVSALLIADARAGRGQPGAGAEARAPRRASGPLTEAAAGARDPRLAALALRAGMPAPALLRPAESSLRTEALITRIGVAASPGISAESARKMNVETARAALDESGRAQILDGLNARIEQTGRNDLGTDLDSIDDAIRNLHSQGGAARLSTAQTIQLEALVSLTDRAALPVTERLTPDNRIVQTVDSTHPSLGAFGVLVNTRLSDLESGPLAAVGRIDADWIHTGTGFLVGPDLILTNRHVLEELASPLPRATNPARWQMTRQATIDFSPSGFDPARRFRIVEVVLAGPDPITGHPISFEQLDLALLRIETTNTSGGTPPAPIAVVRNEGWRARAANLFVVGYPAPPAYIPRDDQGALRQDVIERLRELFGLRYREKYFAPGMVQRFGGWVFDHDATTLGGNSGSLIGTLEGVDISAAGLHFAGDWLRANHAHDLALVRAANSQLNALL</sequence>
<dbReference type="OrthoDB" id="500593at2"/>
<evidence type="ECO:0000313" key="12">
    <source>
        <dbReference type="Proteomes" id="UP000253345"/>
    </source>
</evidence>
<evidence type="ECO:0000313" key="11">
    <source>
        <dbReference type="EMBL" id="RCW87203.1"/>
    </source>
</evidence>
<feature type="active site" description="Charge relay system" evidence="7">
    <location>
        <position position="218"/>
    </location>
</feature>
<dbReference type="InterPro" id="IPR050131">
    <property type="entry name" value="Peptidase_S8_subtilisin-like"/>
</dbReference>
<name>A0A368Z421_9RHOB</name>
<keyword evidence="6 7" id="KW-0720">Serine protease</keyword>
<dbReference type="Pfam" id="PF00082">
    <property type="entry name" value="Peptidase_S8"/>
    <property type="match status" value="1"/>
</dbReference>
<dbReference type="Pfam" id="PF13365">
    <property type="entry name" value="Trypsin_2"/>
    <property type="match status" value="1"/>
</dbReference>
<accession>A0A368Z421</accession>
<dbReference type="SUPFAM" id="SSF52743">
    <property type="entry name" value="Subtilisin-like"/>
    <property type="match status" value="1"/>
</dbReference>
<evidence type="ECO:0000256" key="9">
    <source>
        <dbReference type="SAM" id="MobiDB-lite"/>
    </source>
</evidence>
<keyword evidence="5 7" id="KW-0378">Hydrolase</keyword>
<comment type="caution">
    <text evidence="11">The sequence shown here is derived from an EMBL/GenBank/DDBJ whole genome shotgun (WGS) entry which is preliminary data.</text>
</comment>
<evidence type="ECO:0000256" key="5">
    <source>
        <dbReference type="ARBA" id="ARBA00022801"/>
    </source>
</evidence>
<comment type="similarity">
    <text evidence="1 8">Belongs to the peptidase S1B family.</text>
</comment>
<dbReference type="SUPFAM" id="SSF50494">
    <property type="entry name" value="Trypsin-like serine proteases"/>
    <property type="match status" value="1"/>
</dbReference>
<dbReference type="Proteomes" id="UP000253345">
    <property type="component" value="Unassembled WGS sequence"/>
</dbReference>
<comment type="similarity">
    <text evidence="2 7">Belongs to the peptidase S8 family.</text>
</comment>
<evidence type="ECO:0000256" key="4">
    <source>
        <dbReference type="ARBA" id="ARBA00022729"/>
    </source>
</evidence>
<evidence type="ECO:0000256" key="6">
    <source>
        <dbReference type="ARBA" id="ARBA00022825"/>
    </source>
</evidence>
<protein>
    <recommendedName>
        <fullName evidence="8">Serine protease</fullName>
        <ecNumber evidence="8">3.4.21.-</ecNumber>
    </recommendedName>
</protein>
<dbReference type="InterPro" id="IPR009003">
    <property type="entry name" value="Peptidase_S1_PA"/>
</dbReference>
<dbReference type="InterPro" id="IPR043504">
    <property type="entry name" value="Peptidase_S1_PA_chymotrypsin"/>
</dbReference>
<evidence type="ECO:0000256" key="8">
    <source>
        <dbReference type="RuleBase" id="RU004296"/>
    </source>
</evidence>
<dbReference type="InterPro" id="IPR000209">
    <property type="entry name" value="Peptidase_S8/S53_dom"/>
</dbReference>
<dbReference type="InterPro" id="IPR008256">
    <property type="entry name" value="Peptidase_S1B"/>
</dbReference>
<feature type="domain" description="Peptidase S8/S53" evidence="10">
    <location>
        <begin position="167"/>
        <end position="397"/>
    </location>
</feature>
<dbReference type="Gene3D" id="2.40.10.10">
    <property type="entry name" value="Trypsin-like serine proteases"/>
    <property type="match status" value="2"/>
</dbReference>
<dbReference type="CDD" id="cd00306">
    <property type="entry name" value="Peptidases_S8_S53"/>
    <property type="match status" value="1"/>
</dbReference>
<evidence type="ECO:0000259" key="10">
    <source>
        <dbReference type="Pfam" id="PF00082"/>
    </source>
</evidence>
<gene>
    <name evidence="11" type="ORF">DFP89_103207</name>
</gene>
<dbReference type="InterPro" id="IPR036852">
    <property type="entry name" value="Peptidase_S8/S53_dom_sf"/>
</dbReference>
<proteinExistence type="inferred from homology"/>
<evidence type="ECO:0000256" key="7">
    <source>
        <dbReference type="PROSITE-ProRule" id="PRU01240"/>
    </source>
</evidence>
<dbReference type="PROSITE" id="PS51892">
    <property type="entry name" value="SUBTILASE"/>
    <property type="match status" value="1"/>
</dbReference>
<dbReference type="GO" id="GO:0004252">
    <property type="term" value="F:serine-type endopeptidase activity"/>
    <property type="evidence" value="ECO:0007669"/>
    <property type="project" value="UniProtKB-UniRule"/>
</dbReference>
<dbReference type="PANTHER" id="PTHR43806">
    <property type="entry name" value="PEPTIDASE S8"/>
    <property type="match status" value="1"/>
</dbReference>
<evidence type="ECO:0000256" key="3">
    <source>
        <dbReference type="ARBA" id="ARBA00022670"/>
    </source>
</evidence>
<keyword evidence="3 7" id="KW-0645">Protease</keyword>
<feature type="active site" description="Charge relay system" evidence="7">
    <location>
        <position position="176"/>
    </location>
</feature>
<feature type="active site" description="Charge relay system" evidence="7">
    <location>
        <position position="374"/>
    </location>
</feature>
<feature type="region of interest" description="Disordered" evidence="9">
    <location>
        <begin position="504"/>
        <end position="526"/>
    </location>
</feature>
<dbReference type="AlphaFoldDB" id="A0A368Z421"/>
<dbReference type="PANTHER" id="PTHR43806:SF11">
    <property type="entry name" value="CEREVISIN-RELATED"/>
    <property type="match status" value="1"/>
</dbReference>
<keyword evidence="12" id="KW-1185">Reference proteome</keyword>
<dbReference type="EC" id="3.4.21.-" evidence="8"/>